<evidence type="ECO:0000313" key="2">
    <source>
        <dbReference type="EMBL" id="NMM49677.1"/>
    </source>
</evidence>
<dbReference type="InterPro" id="IPR037026">
    <property type="entry name" value="Vgr_OB-fold_dom_sf"/>
</dbReference>
<dbReference type="SUPFAM" id="SSF69279">
    <property type="entry name" value="Phage tail proteins"/>
    <property type="match status" value="1"/>
</dbReference>
<dbReference type="AlphaFoldDB" id="A0A848IZG9"/>
<dbReference type="Gene3D" id="2.40.50.230">
    <property type="entry name" value="Gp5 N-terminal domain"/>
    <property type="match status" value="1"/>
</dbReference>
<dbReference type="NCBIfam" id="TIGR01646">
    <property type="entry name" value="vgr_GE"/>
    <property type="match status" value="1"/>
</dbReference>
<accession>A0A848IZG9</accession>
<evidence type="ECO:0000259" key="1">
    <source>
        <dbReference type="Pfam" id="PF04717"/>
    </source>
</evidence>
<gene>
    <name evidence="2" type="primary">vgrG</name>
    <name evidence="2" type="ORF">HH304_14815</name>
</gene>
<dbReference type="Proteomes" id="UP000559010">
    <property type="component" value="Unassembled WGS sequence"/>
</dbReference>
<comment type="caution">
    <text evidence="2">The sequence shown here is derived from an EMBL/GenBank/DDBJ whole genome shotgun (WGS) entry which is preliminary data.</text>
</comment>
<protein>
    <submittedName>
        <fullName evidence="2">Type VI secretion system tip protein VgrG</fullName>
    </submittedName>
</protein>
<keyword evidence="3" id="KW-1185">Reference proteome</keyword>
<organism evidence="2 3">
    <name type="scientific">Marinigracilibium pacificum</name>
    <dbReference type="NCBI Taxonomy" id="2729599"/>
    <lineage>
        <taxon>Bacteria</taxon>
        <taxon>Pseudomonadati</taxon>
        <taxon>Bacteroidota</taxon>
        <taxon>Cytophagia</taxon>
        <taxon>Cytophagales</taxon>
        <taxon>Flammeovirgaceae</taxon>
        <taxon>Marinigracilibium</taxon>
    </lineage>
</organism>
<reference evidence="2 3" key="1">
    <citation type="submission" date="2020-04" db="EMBL/GenBank/DDBJ databases">
        <title>Flammeovirgaceae bacterium KN852 isolated from deep sea.</title>
        <authorList>
            <person name="Zhang D.-C."/>
        </authorList>
    </citation>
    <scope>NUCLEOTIDE SEQUENCE [LARGE SCALE GENOMIC DNA]</scope>
    <source>
        <strain evidence="2 3">KN852</strain>
    </source>
</reference>
<dbReference type="Gene3D" id="3.55.50.10">
    <property type="entry name" value="Baseplate protein-like domains"/>
    <property type="match status" value="1"/>
</dbReference>
<feature type="domain" description="Gp5/Type VI secretion system Vgr protein OB-fold" evidence="1">
    <location>
        <begin position="379"/>
        <end position="453"/>
    </location>
</feature>
<proteinExistence type="predicted"/>
<dbReference type="Pfam" id="PF04717">
    <property type="entry name" value="Phage_base_V"/>
    <property type="match status" value="1"/>
</dbReference>
<evidence type="ECO:0000313" key="3">
    <source>
        <dbReference type="Proteomes" id="UP000559010"/>
    </source>
</evidence>
<dbReference type="InterPro" id="IPR006531">
    <property type="entry name" value="Gp5/Vgr_OB"/>
</dbReference>
<dbReference type="SUPFAM" id="SSF69255">
    <property type="entry name" value="gp5 N-terminal domain-like"/>
    <property type="match status" value="1"/>
</dbReference>
<dbReference type="RefSeq" id="WP_169683020.1">
    <property type="nucleotide sequence ID" value="NZ_JABBNU010000009.1"/>
</dbReference>
<dbReference type="InterPro" id="IPR006533">
    <property type="entry name" value="T6SS_Vgr_RhsGE"/>
</dbReference>
<name>A0A848IZG9_9BACT</name>
<sequence length="582" mass="63572">MISRNIHETVLDVVSYSIFSNGTELPDNFAVESISVTKSVNKISSARLTLQDGNIPAEDFPSSNQDEFLPGNEIEIKIGYRDNIETVFKGILIKHGIKTREDEPSQLIIELKDIAIKMTIGRKNRYFQEVTDSDIIEEILGEYDVDPDVESMTVNHPEMVQYYCTDWDFMVTRAEANGKLVFVDDGAVIIKSPDLSSEPVLDLVYGQNIKEFDACMDARDQFGGITSNSWDYAQQEIVSFEGADPMLDSTGNVSVSDLSDVIGLEALPQQHGGRVSPEELQSLSDARFLRSRLAKVRGRLRIIGYSQVKPGDVVQLGGLGDRFNGVAFVSSVGHHYGLDSSWYTDIEVGLSQEWLIEKYDNVMAKPSASMLPSIQGLHIGVVTAIHDDPEGEDRVQVRLPIIDAENEGIWARVSSLDAGENRGAFFRPEVDDEVVVGFINDDPRYAIILGMLHSSAKPAPITATEENSEKGFITKSELKILFNDDTKVITIITPNENKVELNDDSGSITVSDENGNSILMDSSGITIESAGDVNITASGDINLEGTNINATASANVVCEGSSGAEFKTSGIAKIEGSLVQIN</sequence>
<dbReference type="EMBL" id="JABBNU010000009">
    <property type="protein sequence ID" value="NMM49677.1"/>
    <property type="molecule type" value="Genomic_DNA"/>
</dbReference>